<comment type="caution">
    <text evidence="1">The sequence shown here is derived from an EMBL/GenBank/DDBJ whole genome shotgun (WGS) entry which is preliminary data.</text>
</comment>
<organism evidence="1 2">
    <name type="scientific">Mycena metata</name>
    <dbReference type="NCBI Taxonomy" id="1033252"/>
    <lineage>
        <taxon>Eukaryota</taxon>
        <taxon>Fungi</taxon>
        <taxon>Dikarya</taxon>
        <taxon>Basidiomycota</taxon>
        <taxon>Agaricomycotina</taxon>
        <taxon>Agaricomycetes</taxon>
        <taxon>Agaricomycetidae</taxon>
        <taxon>Agaricales</taxon>
        <taxon>Marasmiineae</taxon>
        <taxon>Mycenaceae</taxon>
        <taxon>Mycena</taxon>
    </lineage>
</organism>
<dbReference type="EMBL" id="JARKIB010000018">
    <property type="protein sequence ID" value="KAJ7769358.1"/>
    <property type="molecule type" value="Genomic_DNA"/>
</dbReference>
<keyword evidence="2" id="KW-1185">Reference proteome</keyword>
<evidence type="ECO:0000313" key="1">
    <source>
        <dbReference type="EMBL" id="KAJ7769358.1"/>
    </source>
</evidence>
<name>A0AAD7NP96_9AGAR</name>
<sequence length="87" mass="10061">MATTVNASHDIRSLILDEHRGPTKQQLLRFIRQFETTHGASIETKGTKEQLVNRITEKMMLYEDEDDVAKWEGAYETWFGVTLAQFS</sequence>
<gene>
    <name evidence="1" type="ORF">B0H16DRAFT_1881918</name>
</gene>
<reference evidence="1" key="1">
    <citation type="submission" date="2023-03" db="EMBL/GenBank/DDBJ databases">
        <title>Massive genome expansion in bonnet fungi (Mycena s.s.) driven by repeated elements and novel gene families across ecological guilds.</title>
        <authorList>
            <consortium name="Lawrence Berkeley National Laboratory"/>
            <person name="Harder C.B."/>
            <person name="Miyauchi S."/>
            <person name="Viragh M."/>
            <person name="Kuo A."/>
            <person name="Thoen E."/>
            <person name="Andreopoulos B."/>
            <person name="Lu D."/>
            <person name="Skrede I."/>
            <person name="Drula E."/>
            <person name="Henrissat B."/>
            <person name="Morin E."/>
            <person name="Kohler A."/>
            <person name="Barry K."/>
            <person name="LaButti K."/>
            <person name="Morin E."/>
            <person name="Salamov A."/>
            <person name="Lipzen A."/>
            <person name="Mereny Z."/>
            <person name="Hegedus B."/>
            <person name="Baldrian P."/>
            <person name="Stursova M."/>
            <person name="Weitz H."/>
            <person name="Taylor A."/>
            <person name="Grigoriev I.V."/>
            <person name="Nagy L.G."/>
            <person name="Martin F."/>
            <person name="Kauserud H."/>
        </authorList>
    </citation>
    <scope>NUCLEOTIDE SEQUENCE</scope>
    <source>
        <strain evidence="1">CBHHK182m</strain>
    </source>
</reference>
<protein>
    <submittedName>
        <fullName evidence="1">Uncharacterized protein</fullName>
    </submittedName>
</protein>
<accession>A0AAD7NP96</accession>
<dbReference type="AlphaFoldDB" id="A0AAD7NP96"/>
<dbReference type="Proteomes" id="UP001215598">
    <property type="component" value="Unassembled WGS sequence"/>
</dbReference>
<evidence type="ECO:0000313" key="2">
    <source>
        <dbReference type="Proteomes" id="UP001215598"/>
    </source>
</evidence>
<proteinExistence type="predicted"/>